<dbReference type="Proteomes" id="UP001232445">
    <property type="component" value="Unassembled WGS sequence"/>
</dbReference>
<comment type="caution">
    <text evidence="1">Lacks conserved residue(s) required for the propagation of feature annotation.</text>
</comment>
<dbReference type="NCBIfam" id="TIGR00254">
    <property type="entry name" value="GGDEF"/>
    <property type="match status" value="1"/>
</dbReference>
<evidence type="ECO:0000259" key="2">
    <source>
        <dbReference type="PROSITE" id="PS50110"/>
    </source>
</evidence>
<dbReference type="PROSITE" id="PS50887">
    <property type="entry name" value="GGDEF"/>
    <property type="match status" value="1"/>
</dbReference>
<protein>
    <submittedName>
        <fullName evidence="4">Diguanylate cyclase (GGDEF)-like protein</fullName>
    </submittedName>
</protein>
<dbReference type="Pfam" id="PF00990">
    <property type="entry name" value="GGDEF"/>
    <property type="match status" value="1"/>
</dbReference>
<feature type="domain" description="Response regulatory" evidence="2">
    <location>
        <begin position="409"/>
        <end position="533"/>
    </location>
</feature>
<dbReference type="InterPro" id="IPR000160">
    <property type="entry name" value="GGDEF_dom"/>
</dbReference>
<dbReference type="PANTHER" id="PTHR45138:SF9">
    <property type="entry name" value="DIGUANYLATE CYCLASE DGCM-RELATED"/>
    <property type="match status" value="1"/>
</dbReference>
<feature type="domain" description="GGDEF" evidence="3">
    <location>
        <begin position="266"/>
        <end position="399"/>
    </location>
</feature>
<evidence type="ECO:0000259" key="3">
    <source>
        <dbReference type="PROSITE" id="PS50887"/>
    </source>
</evidence>
<dbReference type="Gene3D" id="3.30.70.270">
    <property type="match status" value="1"/>
</dbReference>
<dbReference type="PROSITE" id="PS50110">
    <property type="entry name" value="RESPONSE_REGULATORY"/>
    <property type="match status" value="2"/>
</dbReference>
<dbReference type="SMART" id="SM00267">
    <property type="entry name" value="GGDEF"/>
    <property type="match status" value="1"/>
</dbReference>
<sequence length="538" mass="61131">MQKYHSRLRQSVKHKLQTWFDQHQPVPKDEVELFLHALAAKARTVSLHCVGSDAVHCLKKVQNDTKQTWPVAELKQLLQPIISFAFSEQPALDQGQSGLEVAASHDDQVVLIADEDTSLLVDLKDYLTENKGYHVLVASSVKKALATFYDLKPDCLVTQIELKDELGHNLLTHLKPYLDNALIPTVVMSEDNSKQMRIRAYELGADDFLPKPVDREELAVRLERHLTKKKQLSSLLLTDELTGVYNRRFLQEAFRRLLAEHKRQKQPLCMVVLDVDHFKMVNDTYGHVMGDKVLQGLAQYLQEETRAYDVVARLGGEEFALLLPRTKLAGAMSLMNRILRGLSQKKFEHAGRNISLTFSAGVVEVDVNNESLAYWLEVCDQALYEAKQQGRARVVSVQNTRQEKNKQIKIAVVDDDPVMRTIVVDLLKKIERPNNFTLLIEGFEDGLTFLQSGWADKGDYHIVFLDGIMPKMDGLEVLYQLKKSQPGKRIMVIMLTGRKGAADIQRALELGADDYLTKPFKPIEILSRAKQIIQRVTE</sequence>
<dbReference type="PANTHER" id="PTHR45138">
    <property type="entry name" value="REGULATORY COMPONENTS OF SENSORY TRANSDUCTION SYSTEM"/>
    <property type="match status" value="1"/>
</dbReference>
<gene>
    <name evidence="4" type="ORF">J2S00_003812</name>
</gene>
<dbReference type="InterPro" id="IPR050469">
    <property type="entry name" value="Diguanylate_Cyclase"/>
</dbReference>
<dbReference type="InterPro" id="IPR029787">
    <property type="entry name" value="Nucleotide_cyclase"/>
</dbReference>
<name>A0ABU0CXT6_9BACI</name>
<dbReference type="RefSeq" id="WP_307343509.1">
    <property type="nucleotide sequence ID" value="NZ_JAUSUQ010000025.1"/>
</dbReference>
<dbReference type="InterPro" id="IPR043128">
    <property type="entry name" value="Rev_trsase/Diguanyl_cyclase"/>
</dbReference>
<keyword evidence="5" id="KW-1185">Reference proteome</keyword>
<dbReference type="EMBL" id="JAUSUQ010000025">
    <property type="protein sequence ID" value="MDQ0340972.1"/>
    <property type="molecule type" value="Genomic_DNA"/>
</dbReference>
<dbReference type="CDD" id="cd01949">
    <property type="entry name" value="GGDEF"/>
    <property type="match status" value="1"/>
</dbReference>
<evidence type="ECO:0000313" key="5">
    <source>
        <dbReference type="Proteomes" id="UP001232445"/>
    </source>
</evidence>
<evidence type="ECO:0000256" key="1">
    <source>
        <dbReference type="PROSITE-ProRule" id="PRU00169"/>
    </source>
</evidence>
<dbReference type="SMART" id="SM00448">
    <property type="entry name" value="REC"/>
    <property type="match status" value="2"/>
</dbReference>
<comment type="caution">
    <text evidence="4">The sequence shown here is derived from an EMBL/GenBank/DDBJ whole genome shotgun (WGS) entry which is preliminary data.</text>
</comment>
<feature type="domain" description="Response regulatory" evidence="2">
    <location>
        <begin position="109"/>
        <end position="226"/>
    </location>
</feature>
<reference evidence="4 5" key="1">
    <citation type="submission" date="2023-07" db="EMBL/GenBank/DDBJ databases">
        <title>Genomic Encyclopedia of Type Strains, Phase IV (KMG-IV): sequencing the most valuable type-strain genomes for metagenomic binning, comparative biology and taxonomic classification.</title>
        <authorList>
            <person name="Goeker M."/>
        </authorList>
    </citation>
    <scope>NUCLEOTIDE SEQUENCE [LARGE SCALE GENOMIC DNA]</scope>
    <source>
        <strain evidence="4 5">DSM 17740</strain>
    </source>
</reference>
<organism evidence="4 5">
    <name type="scientific">Caldalkalibacillus uzonensis</name>
    <dbReference type="NCBI Taxonomy" id="353224"/>
    <lineage>
        <taxon>Bacteria</taxon>
        <taxon>Bacillati</taxon>
        <taxon>Bacillota</taxon>
        <taxon>Bacilli</taxon>
        <taxon>Bacillales</taxon>
        <taxon>Bacillaceae</taxon>
        <taxon>Caldalkalibacillus</taxon>
    </lineage>
</organism>
<dbReference type="InterPro" id="IPR001789">
    <property type="entry name" value="Sig_transdc_resp-reg_receiver"/>
</dbReference>
<dbReference type="Gene3D" id="3.40.50.2300">
    <property type="match status" value="2"/>
</dbReference>
<dbReference type="InterPro" id="IPR011006">
    <property type="entry name" value="CheY-like_superfamily"/>
</dbReference>
<dbReference type="Pfam" id="PF00072">
    <property type="entry name" value="Response_reg"/>
    <property type="match status" value="2"/>
</dbReference>
<dbReference type="SUPFAM" id="SSF55073">
    <property type="entry name" value="Nucleotide cyclase"/>
    <property type="match status" value="1"/>
</dbReference>
<dbReference type="CDD" id="cd17574">
    <property type="entry name" value="REC_OmpR"/>
    <property type="match status" value="1"/>
</dbReference>
<keyword evidence="1" id="KW-0597">Phosphoprotein</keyword>
<proteinExistence type="predicted"/>
<accession>A0ABU0CXT6</accession>
<dbReference type="SUPFAM" id="SSF52172">
    <property type="entry name" value="CheY-like"/>
    <property type="match status" value="2"/>
</dbReference>
<evidence type="ECO:0000313" key="4">
    <source>
        <dbReference type="EMBL" id="MDQ0340972.1"/>
    </source>
</evidence>
<feature type="modified residue" description="4-aspartylphosphate" evidence="1">
    <location>
        <position position="466"/>
    </location>
</feature>